<comment type="caution">
    <text evidence="1">The sequence shown here is derived from an EMBL/GenBank/DDBJ whole genome shotgun (WGS) entry which is preliminary data.</text>
</comment>
<evidence type="ECO:0000313" key="1">
    <source>
        <dbReference type="EMBL" id="OZI62113.1"/>
    </source>
</evidence>
<name>A0A261UMJ5_9BORD</name>
<sequence length="90" mass="10706">MELNRDFVERFKDEYEKKKSAYLIWNSIESKFEKKLLTAQEFQTLSRSFSSPSLESARKLLQRFPRNLLYTVALSPGFRRCAVIDRFFSA</sequence>
<gene>
    <name evidence="1" type="ORF">CAL28_23090</name>
</gene>
<dbReference type="RefSeq" id="WP_094843497.1">
    <property type="nucleotide sequence ID" value="NZ_NEVS01000004.1"/>
</dbReference>
<reference evidence="2" key="1">
    <citation type="submission" date="2017-05" db="EMBL/GenBank/DDBJ databases">
        <title>Complete and WGS of Bordetella genogroups.</title>
        <authorList>
            <person name="Spilker T."/>
            <person name="Lipuma J."/>
        </authorList>
    </citation>
    <scope>NUCLEOTIDE SEQUENCE [LARGE SCALE GENOMIC DNA]</scope>
    <source>
        <strain evidence="2">AU8856</strain>
    </source>
</reference>
<accession>A0A261UMJ5</accession>
<evidence type="ECO:0000313" key="2">
    <source>
        <dbReference type="Proteomes" id="UP000215767"/>
    </source>
</evidence>
<protein>
    <submittedName>
        <fullName evidence="1">Uncharacterized protein</fullName>
    </submittedName>
</protein>
<dbReference type="Proteomes" id="UP000215767">
    <property type="component" value="Unassembled WGS sequence"/>
</dbReference>
<dbReference type="AlphaFoldDB" id="A0A261UMJ5"/>
<organism evidence="1 2">
    <name type="scientific">Bordetella genomosp. 11</name>
    <dbReference type="NCBI Taxonomy" id="1416808"/>
    <lineage>
        <taxon>Bacteria</taxon>
        <taxon>Pseudomonadati</taxon>
        <taxon>Pseudomonadota</taxon>
        <taxon>Betaproteobacteria</taxon>
        <taxon>Burkholderiales</taxon>
        <taxon>Alcaligenaceae</taxon>
        <taxon>Bordetella</taxon>
    </lineage>
</organism>
<dbReference type="EMBL" id="NEVS01000004">
    <property type="protein sequence ID" value="OZI62113.1"/>
    <property type="molecule type" value="Genomic_DNA"/>
</dbReference>
<proteinExistence type="predicted"/>
<keyword evidence="2" id="KW-1185">Reference proteome</keyword>